<evidence type="ECO:0000313" key="4">
    <source>
        <dbReference type="Proteomes" id="UP000053354"/>
    </source>
</evidence>
<evidence type="ECO:0000256" key="1">
    <source>
        <dbReference type="SAM" id="MobiDB-lite"/>
    </source>
</evidence>
<dbReference type="AlphaFoldDB" id="A0A1B1S363"/>
<dbReference type="STRING" id="1302659.I858_011590"/>
<dbReference type="PANTHER" id="PTHR12526">
    <property type="entry name" value="GLYCOSYLTRANSFERASE"/>
    <property type="match status" value="1"/>
</dbReference>
<reference evidence="3" key="1">
    <citation type="submission" date="2016-10" db="EMBL/GenBank/DDBJ databases">
        <authorList>
            <person name="See-Too W.S."/>
        </authorList>
    </citation>
    <scope>NUCLEOTIDE SEQUENCE</scope>
    <source>
        <strain evidence="3">L10.15</strain>
    </source>
</reference>
<keyword evidence="4" id="KW-1185">Reference proteome</keyword>
<dbReference type="PANTHER" id="PTHR12526:SF609">
    <property type="entry name" value="LIPOPOLYSACCHARIDE BIOSYNTHESIS PROTEIN"/>
    <property type="match status" value="1"/>
</dbReference>
<dbReference type="EMBL" id="CP016540">
    <property type="protein sequence ID" value="ANU27628.1"/>
    <property type="molecule type" value="Genomic_DNA"/>
</dbReference>
<organism evidence="3 4">
    <name type="scientific">Planococcus versutus</name>
    <dbReference type="NCBI Taxonomy" id="1302659"/>
    <lineage>
        <taxon>Bacteria</taxon>
        <taxon>Bacillati</taxon>
        <taxon>Bacillota</taxon>
        <taxon>Bacilli</taxon>
        <taxon>Bacillales</taxon>
        <taxon>Caryophanaceae</taxon>
        <taxon>Planococcus</taxon>
    </lineage>
</organism>
<feature type="domain" description="Glycosyl transferase family 1" evidence="2">
    <location>
        <begin position="229"/>
        <end position="390"/>
    </location>
</feature>
<dbReference type="OrthoDB" id="9811902at2"/>
<dbReference type="CDD" id="cd03794">
    <property type="entry name" value="GT4_WbuB-like"/>
    <property type="match status" value="1"/>
</dbReference>
<dbReference type="Proteomes" id="UP000053354">
    <property type="component" value="Chromosome"/>
</dbReference>
<dbReference type="GO" id="GO:0016757">
    <property type="term" value="F:glycosyltransferase activity"/>
    <property type="evidence" value="ECO:0007669"/>
    <property type="project" value="InterPro"/>
</dbReference>
<dbReference type="Gene3D" id="3.40.50.2000">
    <property type="entry name" value="Glycogen Phosphorylase B"/>
    <property type="match status" value="2"/>
</dbReference>
<gene>
    <name evidence="3" type="ORF">I858_011590</name>
</gene>
<evidence type="ECO:0000259" key="2">
    <source>
        <dbReference type="Pfam" id="PF00534"/>
    </source>
</evidence>
<dbReference type="SUPFAM" id="SSF53756">
    <property type="entry name" value="UDP-Glycosyltransferase/glycogen phosphorylase"/>
    <property type="match status" value="1"/>
</dbReference>
<name>A0A1B1S363_9BACL</name>
<proteinExistence type="predicted"/>
<dbReference type="Pfam" id="PF00534">
    <property type="entry name" value="Glycos_transf_1"/>
    <property type="match status" value="1"/>
</dbReference>
<accession>A0A1B1S363</accession>
<protein>
    <submittedName>
        <fullName evidence="3">Glycosyltransferase WbuB</fullName>
    </submittedName>
</protein>
<evidence type="ECO:0000313" key="3">
    <source>
        <dbReference type="EMBL" id="ANU27628.1"/>
    </source>
</evidence>
<feature type="region of interest" description="Disordered" evidence="1">
    <location>
        <begin position="416"/>
        <end position="435"/>
    </location>
</feature>
<dbReference type="RefSeq" id="WP_049694708.1">
    <property type="nucleotide sequence ID" value="NZ_CP016540.2"/>
</dbReference>
<sequence length="435" mass="49458">MLRKRKITFVINYFYPDLAATSQLMTELTGRLQDDFDITVIAAQPGYAGERRASKKIFEEAHLENIKVVRIQLPEVNKNSKKSRLKYITSYFALATIALLKEKQTDVIFTISQPPVLGGLIGTIGKFLKRSRHIYSIHDFNPEQAQAVAYTNNQLVFKVAKAIDKLNCSYADQVLLVGEDMTKTLRERFKGQQVPSHTVISNWTDEKAIVPLDKNEPLIREFLELHELQDKFIVMYSGNLGLYYDLENLIRVAKEFVDQRDIVFLFIGEGAVKERLQQYAFDHELSNVKFLPYQPKEFLKYSLNAADVHLVVNQKGIKGVSVPSKIYGVMAAGKPVLGVLEQDSEVQRLLFESGAGIVIEPQDYQGVVHAITYLRSLKPEELKEMGSKGRVYLEQHLTRDTSINKYRHVLQSVADPSGLEKSHQKNSYSNVATKK</sequence>
<dbReference type="KEGG" id="pll:I858_011590"/>
<dbReference type="InterPro" id="IPR001296">
    <property type="entry name" value="Glyco_trans_1"/>
</dbReference>
<feature type="compositionally biased region" description="Polar residues" evidence="1">
    <location>
        <begin position="425"/>
        <end position="435"/>
    </location>
</feature>